<evidence type="ECO:0000256" key="1">
    <source>
        <dbReference type="ARBA" id="ARBA00001966"/>
    </source>
</evidence>
<dbReference type="PROSITE" id="PS50926">
    <property type="entry name" value="TRAM"/>
    <property type="match status" value="1"/>
</dbReference>
<dbReference type="KEGG" id="egl:EGR_08941"/>
<dbReference type="InterPro" id="IPR013848">
    <property type="entry name" value="Methylthiotransferase_N"/>
</dbReference>
<dbReference type="InterPro" id="IPR058240">
    <property type="entry name" value="rSAM_sf"/>
</dbReference>
<dbReference type="EMBL" id="APAU02000125">
    <property type="protein sequence ID" value="EUB56193.1"/>
    <property type="molecule type" value="Genomic_DNA"/>
</dbReference>
<evidence type="ECO:0000256" key="6">
    <source>
        <dbReference type="ARBA" id="ARBA00022691"/>
    </source>
</evidence>
<keyword evidence="12" id="KW-1133">Transmembrane helix</keyword>
<dbReference type="RefSeq" id="XP_024347389.1">
    <property type="nucleotide sequence ID" value="XM_024498190.1"/>
</dbReference>
<dbReference type="AlphaFoldDB" id="W6U4V9"/>
<dbReference type="InterPro" id="IPR020612">
    <property type="entry name" value="Methylthiotransferase_CS"/>
</dbReference>
<comment type="cofactor">
    <cofactor evidence="1">
        <name>[4Fe-4S] cluster</name>
        <dbReference type="ChEBI" id="CHEBI:49883"/>
    </cofactor>
</comment>
<keyword evidence="4" id="KW-0004">4Fe-4S</keyword>
<dbReference type="PANTHER" id="PTHR11918">
    <property type="entry name" value="RADICAL SAM PROTEINS"/>
    <property type="match status" value="1"/>
</dbReference>
<keyword evidence="17" id="KW-1185">Reference proteome</keyword>
<dbReference type="PROSITE" id="PS51449">
    <property type="entry name" value="MTTASE_N"/>
    <property type="match status" value="1"/>
</dbReference>
<feature type="transmembrane region" description="Helical" evidence="12">
    <location>
        <begin position="573"/>
        <end position="592"/>
    </location>
</feature>
<keyword evidence="12" id="KW-0812">Transmembrane</keyword>
<dbReference type="SUPFAM" id="SSF102114">
    <property type="entry name" value="Radical SAM enzymes"/>
    <property type="match status" value="1"/>
</dbReference>
<evidence type="ECO:0000259" key="14">
    <source>
        <dbReference type="PROSITE" id="PS51449"/>
    </source>
</evidence>
<dbReference type="InterPro" id="IPR007197">
    <property type="entry name" value="rSAM"/>
</dbReference>
<dbReference type="SFLD" id="SFLDS00029">
    <property type="entry name" value="Radical_SAM"/>
    <property type="match status" value="1"/>
</dbReference>
<evidence type="ECO:0000256" key="8">
    <source>
        <dbReference type="ARBA" id="ARBA00023004"/>
    </source>
</evidence>
<dbReference type="InterPro" id="IPR005839">
    <property type="entry name" value="Methylthiotransferase"/>
</dbReference>
<dbReference type="GO" id="GO:0051539">
    <property type="term" value="F:4 iron, 4 sulfur cluster binding"/>
    <property type="evidence" value="ECO:0007669"/>
    <property type="project" value="UniProtKB-KW"/>
</dbReference>
<evidence type="ECO:0000256" key="12">
    <source>
        <dbReference type="SAM" id="Phobius"/>
    </source>
</evidence>
<feature type="domain" description="Radical SAM core" evidence="15">
    <location>
        <begin position="214"/>
        <end position="471"/>
    </location>
</feature>
<evidence type="ECO:0000259" key="15">
    <source>
        <dbReference type="PROSITE" id="PS51918"/>
    </source>
</evidence>
<dbReference type="InterPro" id="IPR023404">
    <property type="entry name" value="rSAM_horseshoe"/>
</dbReference>
<dbReference type="PROSITE" id="PS51918">
    <property type="entry name" value="RADICAL_SAM"/>
    <property type="match status" value="1"/>
</dbReference>
<dbReference type="InterPro" id="IPR038135">
    <property type="entry name" value="Methylthiotransferase_N_sf"/>
</dbReference>
<comment type="function">
    <text evidence="2">Catalyzes the methylthiolation of N6-threonylcarbamoyladenosine (t(6)A), leading to the formation of 2-methylthio-N6-threonylcarbamoyladenosine (ms(2)t(6)A) at position 37 in tRNAs that read codons beginning with adenine.</text>
</comment>
<dbReference type="STRING" id="6210.W6U4V9"/>
<keyword evidence="9" id="KW-0411">Iron-sulfur</keyword>
<dbReference type="InterPro" id="IPR006638">
    <property type="entry name" value="Elp3/MiaA/NifB-like_rSAM"/>
</dbReference>
<evidence type="ECO:0000256" key="3">
    <source>
        <dbReference type="ARBA" id="ARBA00013273"/>
    </source>
</evidence>
<evidence type="ECO:0000256" key="2">
    <source>
        <dbReference type="ARBA" id="ARBA00002399"/>
    </source>
</evidence>
<keyword evidence="12" id="KW-0472">Membrane</keyword>
<dbReference type="GO" id="GO:0035598">
    <property type="term" value="F:tRNA (N(6)-L-threonylcarbamoyladenosine(37)-C(2))-methylthiotransferase activity"/>
    <property type="evidence" value="ECO:0007669"/>
    <property type="project" value="UniProtKB-EC"/>
</dbReference>
<sequence>MIDIEDIRSEPSALSANNQVHQRFIKRKQSQDAFDNVGGNIPGIQRIFVQVWGCAHNTSDAEYMAGLLAAYGYKVTLGGSCGNCGSSSDDDEAKAAADLWLLNSCTVKGPAEDHFRNAILAAKTAGKCVVVAGCVPQGSPNVAYLKNVSVVGVQQIDRVVEVVEQTLLGNVVRFMEKRVSSVDAVTAKDKLEDSKTRQKHPRPGGVPLSLPKIRRNPFIEILAISTGCLNACTYCKTKHARGVLASYTVDELVQRAVEVFNEGVKELWLTSEDLGAYGRDLRRSEHPLATTPPHVASRWPDHLTLADLLFALVPVIPAGCMLRLGMTNPPYILDQLAEVAAVLRHPRVYAFLHIPVQSGSNAVLNSMRREYTIEEFQKVVDFLEKEVKSVDGDKMTVATDVICGFPTETEPDFQATFRLIERYKFPVLFINQFFARPGTPAASMKRMATTAAVKKRTRALYDLFRTYRPFADRVGRRYRVLITEASTDGKYWVGHTKAYEQILLPKEPELQGHMVLAEVTECDKFYMRGVIVDRGPFVSLSVELEGTFPLRCDRPPLRSSSYSISMTKTRSSFLSSSLITVALFLLITTWVTSKLLNIQ</sequence>
<evidence type="ECO:0000256" key="9">
    <source>
        <dbReference type="ARBA" id="ARBA00023014"/>
    </source>
</evidence>
<evidence type="ECO:0000313" key="17">
    <source>
        <dbReference type="Proteomes" id="UP000019149"/>
    </source>
</evidence>
<protein>
    <recommendedName>
        <fullName evidence="3">tRNA (N(6)-L-threonylcarbamoyladenosine(37)-C(2))-methylthiotransferase</fullName>
        <ecNumber evidence="3">2.8.4.5</ecNumber>
    </recommendedName>
    <alternativeName>
        <fullName evidence="10">tRNA-t(6)A37 methylthiotransferase</fullName>
    </alternativeName>
</protein>
<dbReference type="SMART" id="SM00729">
    <property type="entry name" value="Elp3"/>
    <property type="match status" value="1"/>
</dbReference>
<accession>W6U4V9</accession>
<dbReference type="Pfam" id="PF01938">
    <property type="entry name" value="TRAM"/>
    <property type="match status" value="1"/>
</dbReference>
<dbReference type="PROSITE" id="PS01278">
    <property type="entry name" value="MTTASE_RADICAL"/>
    <property type="match status" value="1"/>
</dbReference>
<evidence type="ECO:0000313" key="16">
    <source>
        <dbReference type="EMBL" id="EUB56193.1"/>
    </source>
</evidence>
<evidence type="ECO:0000256" key="4">
    <source>
        <dbReference type="ARBA" id="ARBA00022485"/>
    </source>
</evidence>
<dbReference type="NCBIfam" id="TIGR00089">
    <property type="entry name" value="MiaB/RimO family radical SAM methylthiotransferase"/>
    <property type="match status" value="1"/>
</dbReference>
<comment type="catalytic activity">
    <reaction evidence="11">
        <text>N(6)-L-threonylcarbamoyladenosine(37) in tRNA + (sulfur carrier)-SH + AH2 + 2 S-adenosyl-L-methionine = 2-methylsulfanyl-N(6)-L-threonylcarbamoyladenosine(37) in tRNA + (sulfur carrier)-H + 5'-deoxyadenosine + L-methionine + A + S-adenosyl-L-homocysteine + 2 H(+)</text>
        <dbReference type="Rhea" id="RHEA:37075"/>
        <dbReference type="Rhea" id="RHEA-COMP:10163"/>
        <dbReference type="Rhea" id="RHEA-COMP:11092"/>
        <dbReference type="Rhea" id="RHEA-COMP:14737"/>
        <dbReference type="Rhea" id="RHEA-COMP:14739"/>
        <dbReference type="ChEBI" id="CHEBI:13193"/>
        <dbReference type="ChEBI" id="CHEBI:15378"/>
        <dbReference type="ChEBI" id="CHEBI:17319"/>
        <dbReference type="ChEBI" id="CHEBI:17499"/>
        <dbReference type="ChEBI" id="CHEBI:29917"/>
        <dbReference type="ChEBI" id="CHEBI:57844"/>
        <dbReference type="ChEBI" id="CHEBI:57856"/>
        <dbReference type="ChEBI" id="CHEBI:59789"/>
        <dbReference type="ChEBI" id="CHEBI:64428"/>
        <dbReference type="ChEBI" id="CHEBI:74418"/>
        <dbReference type="ChEBI" id="CHEBI:74420"/>
        <dbReference type="EC" id="2.8.4.5"/>
    </reaction>
</comment>
<reference evidence="16 17" key="1">
    <citation type="journal article" date="2013" name="Nat. Genet.">
        <title>The genome of the hydatid tapeworm Echinococcus granulosus.</title>
        <authorList>
            <person name="Zheng H."/>
            <person name="Zhang W."/>
            <person name="Zhang L."/>
            <person name="Zhang Z."/>
            <person name="Li J."/>
            <person name="Lu G."/>
            <person name="Zhu Y."/>
            <person name="Wang Y."/>
            <person name="Huang Y."/>
            <person name="Liu J."/>
            <person name="Kang H."/>
            <person name="Chen J."/>
            <person name="Wang L."/>
            <person name="Chen A."/>
            <person name="Yu S."/>
            <person name="Gao Z."/>
            <person name="Jin L."/>
            <person name="Gu W."/>
            <person name="Wang Z."/>
            <person name="Zhao L."/>
            <person name="Shi B."/>
            <person name="Wen H."/>
            <person name="Lin R."/>
            <person name="Jones M.K."/>
            <person name="Brejova B."/>
            <person name="Vinar T."/>
            <person name="Zhao G."/>
            <person name="McManus D.P."/>
            <person name="Chen Z."/>
            <person name="Zhou Y."/>
            <person name="Wang S."/>
        </authorList>
    </citation>
    <scope>NUCLEOTIDE SEQUENCE [LARGE SCALE GENOMIC DNA]</scope>
</reference>
<dbReference type="Proteomes" id="UP000019149">
    <property type="component" value="Unassembled WGS sequence"/>
</dbReference>
<dbReference type="PANTHER" id="PTHR11918:SF45">
    <property type="entry name" value="THREONYLCARBAMOYLADENOSINE TRNA METHYLTHIOTRANSFERASE"/>
    <property type="match status" value="1"/>
</dbReference>
<dbReference type="InterPro" id="IPR002792">
    <property type="entry name" value="TRAM_dom"/>
</dbReference>
<dbReference type="CTD" id="36344656"/>
<dbReference type="Gene3D" id="3.80.30.20">
    <property type="entry name" value="tm_1862 like domain"/>
    <property type="match status" value="1"/>
</dbReference>
<proteinExistence type="predicted"/>
<dbReference type="OMA" id="FVPHFHI"/>
<dbReference type="Pfam" id="PF04055">
    <property type="entry name" value="Radical_SAM"/>
    <property type="match status" value="1"/>
</dbReference>
<organism evidence="16 17">
    <name type="scientific">Echinococcus granulosus</name>
    <name type="common">Hydatid tapeworm</name>
    <dbReference type="NCBI Taxonomy" id="6210"/>
    <lineage>
        <taxon>Eukaryota</taxon>
        <taxon>Metazoa</taxon>
        <taxon>Spiralia</taxon>
        <taxon>Lophotrochozoa</taxon>
        <taxon>Platyhelminthes</taxon>
        <taxon>Cestoda</taxon>
        <taxon>Eucestoda</taxon>
        <taxon>Cyclophyllidea</taxon>
        <taxon>Taeniidae</taxon>
        <taxon>Echinococcus</taxon>
        <taxon>Echinococcus granulosus group</taxon>
    </lineage>
</organism>
<dbReference type="GO" id="GO:0046872">
    <property type="term" value="F:metal ion binding"/>
    <property type="evidence" value="ECO:0007669"/>
    <property type="project" value="UniProtKB-KW"/>
</dbReference>
<keyword evidence="7" id="KW-0479">Metal-binding</keyword>
<evidence type="ECO:0000256" key="10">
    <source>
        <dbReference type="ARBA" id="ARBA00031213"/>
    </source>
</evidence>
<comment type="caution">
    <text evidence="16">The sequence shown here is derived from an EMBL/GenBank/DDBJ whole genome shotgun (WGS) entry which is preliminary data.</text>
</comment>
<dbReference type="OrthoDB" id="1730074at2759"/>
<keyword evidence="8" id="KW-0408">Iron</keyword>
<dbReference type="EC" id="2.8.4.5" evidence="3"/>
<evidence type="ECO:0000256" key="7">
    <source>
        <dbReference type="ARBA" id="ARBA00022723"/>
    </source>
</evidence>
<dbReference type="GO" id="GO:0005783">
    <property type="term" value="C:endoplasmic reticulum"/>
    <property type="evidence" value="ECO:0007669"/>
    <property type="project" value="TreeGrafter"/>
</dbReference>
<evidence type="ECO:0000259" key="13">
    <source>
        <dbReference type="PROSITE" id="PS50926"/>
    </source>
</evidence>
<dbReference type="GeneID" id="36344656"/>
<keyword evidence="5" id="KW-0808">Transferase</keyword>
<name>W6U4V9_ECHGR</name>
<feature type="domain" description="TRAM" evidence="13">
    <location>
        <begin position="471"/>
        <end position="533"/>
    </location>
</feature>
<dbReference type="SFLD" id="SFLDG01082">
    <property type="entry name" value="B12-binding_domain_containing"/>
    <property type="match status" value="1"/>
</dbReference>
<evidence type="ECO:0000256" key="5">
    <source>
        <dbReference type="ARBA" id="ARBA00022679"/>
    </source>
</evidence>
<dbReference type="Pfam" id="PF00919">
    <property type="entry name" value="UPF0004"/>
    <property type="match status" value="1"/>
</dbReference>
<feature type="domain" description="MTTase N-terminal" evidence="14">
    <location>
        <begin position="45"/>
        <end position="168"/>
    </location>
</feature>
<dbReference type="Gene3D" id="3.40.50.12160">
    <property type="entry name" value="Methylthiotransferase, N-terminal domain"/>
    <property type="match status" value="1"/>
</dbReference>
<keyword evidence="6" id="KW-0949">S-adenosyl-L-methionine</keyword>
<gene>
    <name evidence="16" type="ORF">EGR_08941</name>
</gene>
<evidence type="ECO:0000256" key="11">
    <source>
        <dbReference type="ARBA" id="ARBA00051661"/>
    </source>
</evidence>